<feature type="chain" id="PRO_5045004121" description="Glucanase" evidence="9">
    <location>
        <begin position="25"/>
        <end position="417"/>
    </location>
</feature>
<dbReference type="InterPro" id="IPR036434">
    <property type="entry name" value="Beta_cellobiohydrolase_sf"/>
</dbReference>
<evidence type="ECO:0000256" key="9">
    <source>
        <dbReference type="RuleBase" id="RU361186"/>
    </source>
</evidence>
<keyword evidence="6 9" id="KW-0326">Glycosidase</keyword>
<accession>A0ABW4L508</accession>
<evidence type="ECO:0000313" key="10">
    <source>
        <dbReference type="EMBL" id="MFD1718249.1"/>
    </source>
</evidence>
<keyword evidence="4" id="KW-1015">Disulfide bond</keyword>
<dbReference type="GO" id="GO:0016787">
    <property type="term" value="F:hydrolase activity"/>
    <property type="evidence" value="ECO:0007669"/>
    <property type="project" value="UniProtKB-KW"/>
</dbReference>
<dbReference type="SUPFAM" id="SSF51989">
    <property type="entry name" value="Glycosyl hydrolases family 6, cellulases"/>
    <property type="match status" value="1"/>
</dbReference>
<evidence type="ECO:0000256" key="4">
    <source>
        <dbReference type="ARBA" id="ARBA00023157"/>
    </source>
</evidence>
<reference evidence="11" key="1">
    <citation type="journal article" date="2019" name="Int. J. Syst. Evol. Microbiol.">
        <title>The Global Catalogue of Microorganisms (GCM) 10K type strain sequencing project: providing services to taxonomists for standard genome sequencing and annotation.</title>
        <authorList>
            <consortium name="The Broad Institute Genomics Platform"/>
            <consortium name="The Broad Institute Genome Sequencing Center for Infectious Disease"/>
            <person name="Wu L."/>
            <person name="Ma J."/>
        </authorList>
    </citation>
    <scope>NUCLEOTIDE SEQUENCE [LARGE SCALE GENOMIC DNA]</scope>
    <source>
        <strain evidence="11">JCM 17130</strain>
    </source>
</reference>
<evidence type="ECO:0000256" key="6">
    <source>
        <dbReference type="ARBA" id="ARBA00023295"/>
    </source>
</evidence>
<comment type="similarity">
    <text evidence="9">Belongs to the glycosyl hydrolase family 6.</text>
</comment>
<dbReference type="InterPro" id="IPR016288">
    <property type="entry name" value="Beta_cellobiohydrolase"/>
</dbReference>
<keyword evidence="3 9" id="KW-0136">Cellulose degradation</keyword>
<dbReference type="PIRSF" id="PIRSF001100">
    <property type="entry name" value="Beta_cellobiohydrolase"/>
    <property type="match status" value="1"/>
</dbReference>
<gene>
    <name evidence="10" type="ORF">ACFSE6_10410</name>
</gene>
<dbReference type="EMBL" id="JBHUEE010000005">
    <property type="protein sequence ID" value="MFD1718249.1"/>
    <property type="molecule type" value="Genomic_DNA"/>
</dbReference>
<keyword evidence="7 9" id="KW-0624">Polysaccharide degradation</keyword>
<proteinExistence type="inferred from homology"/>
<dbReference type="InterPro" id="IPR001524">
    <property type="entry name" value="Glyco_hydro_6_CS"/>
</dbReference>
<evidence type="ECO:0000313" key="11">
    <source>
        <dbReference type="Proteomes" id="UP001597277"/>
    </source>
</evidence>
<feature type="signal peptide" evidence="9">
    <location>
        <begin position="1"/>
        <end position="24"/>
    </location>
</feature>
<dbReference type="PRINTS" id="PR00733">
    <property type="entry name" value="GLHYDRLASE6"/>
</dbReference>
<dbReference type="EC" id="3.2.1.-" evidence="9"/>
<dbReference type="PANTHER" id="PTHR34876">
    <property type="match status" value="1"/>
</dbReference>
<feature type="active site" evidence="8">
    <location>
        <position position="107"/>
    </location>
</feature>
<keyword evidence="5 9" id="KW-0119">Carbohydrate metabolism</keyword>
<keyword evidence="1 9" id="KW-0732">Signal</keyword>
<name>A0ABW4L508_9MICO</name>
<dbReference type="RefSeq" id="WP_388006163.1">
    <property type="nucleotide sequence ID" value="NZ_JBHUEE010000005.1"/>
</dbReference>
<keyword evidence="2 9" id="KW-0378">Hydrolase</keyword>
<evidence type="ECO:0000256" key="5">
    <source>
        <dbReference type="ARBA" id="ARBA00023277"/>
    </source>
</evidence>
<keyword evidence="11" id="KW-1185">Reference proteome</keyword>
<dbReference type="PANTHER" id="PTHR34876:SF4">
    <property type="entry name" value="1,4-BETA-D-GLUCAN CELLOBIOHYDROLASE C-RELATED"/>
    <property type="match status" value="1"/>
</dbReference>
<comment type="caution">
    <text evidence="10">The sequence shown here is derived from an EMBL/GenBank/DDBJ whole genome shotgun (WGS) entry which is preliminary data.</text>
</comment>
<evidence type="ECO:0000256" key="3">
    <source>
        <dbReference type="ARBA" id="ARBA00023001"/>
    </source>
</evidence>
<dbReference type="Gene3D" id="3.20.20.40">
    <property type="entry name" value="1, 4-beta cellobiohydrolase"/>
    <property type="match status" value="1"/>
</dbReference>
<evidence type="ECO:0000256" key="8">
    <source>
        <dbReference type="PROSITE-ProRule" id="PRU10056"/>
    </source>
</evidence>
<organism evidence="10 11">
    <name type="scientific">Georgenia deserti</name>
    <dbReference type="NCBI Taxonomy" id="2093781"/>
    <lineage>
        <taxon>Bacteria</taxon>
        <taxon>Bacillati</taxon>
        <taxon>Actinomycetota</taxon>
        <taxon>Actinomycetes</taxon>
        <taxon>Micrococcales</taxon>
        <taxon>Bogoriellaceae</taxon>
        <taxon>Georgenia</taxon>
    </lineage>
</organism>
<dbReference type="PROSITE" id="PS00655">
    <property type="entry name" value="GLYCOSYL_HYDROL_F6_1"/>
    <property type="match status" value="1"/>
</dbReference>
<protein>
    <recommendedName>
        <fullName evidence="9">Glucanase</fullName>
        <ecNumber evidence="9">3.2.1.-</ecNumber>
    </recommendedName>
</protein>
<sequence length="417" mass="44616">MRRTALAAAAALTLGGGLATPAAAANDVLEPGAELYVNPHSTTLEAAQDLEGDARADAEYLGSFSTAHWLTGESPRRARQEAKRVVVQAHAEGSVPVLVAYNLPFRDCAQYSAGGATSVEEYTAWIDEVAKGIGNKDAVVILEPDGLGIIPHYTAYDGTQEWCRPEEADPATAAAERFEMLGHAVDALAGLPNTAVYLDGTHSGWLAVGDVTDRLLRAGVERADGFFLNASNYQYSANLEAYGRWISSCVALVTQSGAEPSECGDQFWNGGPASDYEGVEMTAQQEWTSAPWGSVPHERNTVAVDSRYAEQLGDLEPETHFVIDSSRNGVGPWDVPEDYEDWCNPLDRGLGVRPTTQTGSDLLDAYLWIKVPGESDGECYRGTEGPLDPARGIVDPPAGAWFPEMADELIDNAVPAP</sequence>
<evidence type="ECO:0000256" key="7">
    <source>
        <dbReference type="ARBA" id="ARBA00023326"/>
    </source>
</evidence>
<evidence type="ECO:0000256" key="2">
    <source>
        <dbReference type="ARBA" id="ARBA00022801"/>
    </source>
</evidence>
<dbReference type="Proteomes" id="UP001597277">
    <property type="component" value="Unassembled WGS sequence"/>
</dbReference>
<evidence type="ECO:0000256" key="1">
    <source>
        <dbReference type="ARBA" id="ARBA00022729"/>
    </source>
</evidence>
<dbReference type="Pfam" id="PF01341">
    <property type="entry name" value="Glyco_hydro_6"/>
    <property type="match status" value="1"/>
</dbReference>